<proteinExistence type="inferred from homology"/>
<feature type="domain" description="CSC1/OSCA1-like cytosolic" evidence="12">
    <location>
        <begin position="200"/>
        <end position="398"/>
    </location>
</feature>
<dbReference type="Pfam" id="PF13967">
    <property type="entry name" value="RSN1_TM"/>
    <property type="match status" value="1"/>
</dbReference>
<keyword evidence="3" id="KW-0813">Transport</keyword>
<evidence type="ECO:0000313" key="14">
    <source>
        <dbReference type="Proteomes" id="UP000002624"/>
    </source>
</evidence>
<feature type="transmembrane region" description="Helical" evidence="8">
    <location>
        <begin position="105"/>
        <end position="127"/>
    </location>
</feature>
<dbReference type="Pfam" id="PF02714">
    <property type="entry name" value="RSN1_7TM"/>
    <property type="match status" value="1"/>
</dbReference>
<dbReference type="OMA" id="DPTQVIW"/>
<feature type="region of interest" description="Disordered" evidence="7">
    <location>
        <begin position="737"/>
        <end position="778"/>
    </location>
</feature>
<evidence type="ECO:0000256" key="7">
    <source>
        <dbReference type="SAM" id="MobiDB-lite"/>
    </source>
</evidence>
<evidence type="ECO:0000313" key="13">
    <source>
        <dbReference type="EMBL" id="EER38355.1"/>
    </source>
</evidence>
<keyword evidence="6 8" id="KW-0472">Membrane</keyword>
<feature type="domain" description="10TM putative phosphate transporter extracellular tail" evidence="10">
    <location>
        <begin position="788"/>
        <end position="881"/>
    </location>
</feature>
<dbReference type="EMBL" id="GG692431">
    <property type="protein sequence ID" value="EER38355.1"/>
    <property type="molecule type" value="Genomic_DNA"/>
</dbReference>
<feature type="domain" description="CSC1/OSCA1-like N-terminal transmembrane" evidence="11">
    <location>
        <begin position="28"/>
        <end position="177"/>
    </location>
</feature>
<feature type="transmembrane region" description="Helical" evidence="8">
    <location>
        <begin position="663"/>
        <end position="684"/>
    </location>
</feature>
<feature type="domain" description="CSC1/OSCA1-like 7TM region" evidence="9">
    <location>
        <begin position="410"/>
        <end position="682"/>
    </location>
</feature>
<evidence type="ECO:0000256" key="4">
    <source>
        <dbReference type="ARBA" id="ARBA00022692"/>
    </source>
</evidence>
<dbReference type="AlphaFoldDB" id="C6HMA8"/>
<evidence type="ECO:0000259" key="9">
    <source>
        <dbReference type="Pfam" id="PF02714"/>
    </source>
</evidence>
<dbReference type="Pfam" id="PF12621">
    <property type="entry name" value="PHM7_ext"/>
    <property type="match status" value="1"/>
</dbReference>
<dbReference type="InterPro" id="IPR027815">
    <property type="entry name" value="CSC1/OSCA1-like_cyt"/>
</dbReference>
<reference evidence="14" key="1">
    <citation type="submission" date="2009-05" db="EMBL/GenBank/DDBJ databases">
        <title>The genome sequence of Ajellomyces capsulatus strain H143.</title>
        <authorList>
            <person name="Champion M."/>
            <person name="Cuomo C.A."/>
            <person name="Ma L.-J."/>
            <person name="Henn M.R."/>
            <person name="Sil A."/>
            <person name="Goldman B."/>
            <person name="Young S.K."/>
            <person name="Kodira C.D."/>
            <person name="Zeng Q."/>
            <person name="Koehrsen M."/>
            <person name="Alvarado L."/>
            <person name="Berlin A.M."/>
            <person name="Borenstein D."/>
            <person name="Chen Z."/>
            <person name="Engels R."/>
            <person name="Freedman E."/>
            <person name="Gellesch M."/>
            <person name="Goldberg J."/>
            <person name="Griggs A."/>
            <person name="Gujja S."/>
            <person name="Heiman D.I."/>
            <person name="Hepburn T.A."/>
            <person name="Howarth C."/>
            <person name="Jen D."/>
            <person name="Larson L."/>
            <person name="Lewis B."/>
            <person name="Mehta T."/>
            <person name="Park D."/>
            <person name="Pearson M."/>
            <person name="Roberts A."/>
            <person name="Saif S."/>
            <person name="Shea T.D."/>
            <person name="Shenoy N."/>
            <person name="Sisk P."/>
            <person name="Stolte C."/>
            <person name="Sykes S."/>
            <person name="Walk T."/>
            <person name="White J."/>
            <person name="Yandava C."/>
            <person name="Klein B."/>
            <person name="McEwen J.G."/>
            <person name="Puccia R."/>
            <person name="Goldman G.H."/>
            <person name="Felipe M.S."/>
            <person name="Nino-Vega G."/>
            <person name="San-Blas G."/>
            <person name="Taylor J.W."/>
            <person name="Mendoza L."/>
            <person name="Galagan J.E."/>
            <person name="Nusbaum C."/>
            <person name="Birren B.W."/>
        </authorList>
    </citation>
    <scope>NUCLEOTIDE SEQUENCE [LARGE SCALE GENOMIC DNA]</scope>
    <source>
        <strain evidence="14">H143</strain>
    </source>
</reference>
<feature type="transmembrane region" description="Helical" evidence="8">
    <location>
        <begin position="28"/>
        <end position="49"/>
    </location>
</feature>
<dbReference type="STRING" id="544712.C6HMA8"/>
<evidence type="ECO:0000259" key="11">
    <source>
        <dbReference type="Pfam" id="PF13967"/>
    </source>
</evidence>
<dbReference type="InterPro" id="IPR045122">
    <property type="entry name" value="Csc1-like"/>
</dbReference>
<feature type="transmembrane region" description="Helical" evidence="8">
    <location>
        <begin position="411"/>
        <end position="437"/>
    </location>
</feature>
<keyword evidence="4 8" id="KW-0812">Transmembrane</keyword>
<dbReference type="HOGENOM" id="CLU_002458_2_1_1"/>
<dbReference type="eggNOG" id="KOG1134">
    <property type="taxonomic scope" value="Eukaryota"/>
</dbReference>
<evidence type="ECO:0000256" key="2">
    <source>
        <dbReference type="ARBA" id="ARBA00007779"/>
    </source>
</evidence>
<evidence type="ECO:0000256" key="5">
    <source>
        <dbReference type="ARBA" id="ARBA00022989"/>
    </source>
</evidence>
<feature type="transmembrane region" description="Helical" evidence="8">
    <location>
        <begin position="502"/>
        <end position="530"/>
    </location>
</feature>
<evidence type="ECO:0000259" key="12">
    <source>
        <dbReference type="Pfam" id="PF14703"/>
    </source>
</evidence>
<dbReference type="OrthoDB" id="1076608at2759"/>
<dbReference type="Proteomes" id="UP000002624">
    <property type="component" value="Unassembled WGS sequence"/>
</dbReference>
<dbReference type="GO" id="GO:0005227">
    <property type="term" value="F:calcium-activated cation channel activity"/>
    <property type="evidence" value="ECO:0007669"/>
    <property type="project" value="InterPro"/>
</dbReference>
<dbReference type="PANTHER" id="PTHR13018:SF26">
    <property type="entry name" value="DOMAIN PROTEIN, PUTATIVE (AFU_ORTHOLOGUE AFUA_5G10920)-RELATED"/>
    <property type="match status" value="1"/>
</dbReference>
<feature type="transmembrane region" description="Helical" evidence="8">
    <location>
        <begin position="596"/>
        <end position="619"/>
    </location>
</feature>
<feature type="transmembrane region" description="Helical" evidence="8">
    <location>
        <begin position="550"/>
        <end position="575"/>
    </location>
</feature>
<dbReference type="InterPro" id="IPR032880">
    <property type="entry name" value="CSC1/OSCA1-like_N"/>
</dbReference>
<accession>C6HMA8</accession>
<evidence type="ECO:0000256" key="8">
    <source>
        <dbReference type="SAM" id="Phobius"/>
    </source>
</evidence>
<protein>
    <submittedName>
        <fullName evidence="13">DUF221 domain-containing protein</fullName>
    </submittedName>
</protein>
<feature type="transmembrane region" description="Helical" evidence="8">
    <location>
        <begin position="696"/>
        <end position="721"/>
    </location>
</feature>
<dbReference type="GO" id="GO:0005886">
    <property type="term" value="C:plasma membrane"/>
    <property type="evidence" value="ECO:0007669"/>
    <property type="project" value="TreeGrafter"/>
</dbReference>
<evidence type="ECO:0000259" key="10">
    <source>
        <dbReference type="Pfam" id="PF12621"/>
    </source>
</evidence>
<sequence>MVSNGFNPQALFLNDEDPKSTSNSASGLVSTLIPTLIISGAMVLLFIILRQSQRRQYAPRTYLGSLREQERTPAPSPGIFGWITSMAKLSDEYVLRHHSLDAYLLLRYLKIATTICLVGCFITWPVLFPVNATGGGGLKQLDILTFGNVKNNLNRFYAHTFVTWIFVGFVFFMITREMLFFINLRQAYFFSPLYASRISSKTVLFTSVPQEYLNEAKIRRIYGDDKVKNVWIPTDTKELADLVEKRDKTAFHLEAAETKLIKLANGARIKSLKSKPADEENHDTNNLTGDEAQAESGSVAARWIKPSNRPTHKLKPLIGKKVDTINWSRTEIERLNPEIEALQAKHRAGDAKKISAVFVEFYTQNEAQAAYQMVAHNQPLHMAPRHIGLNPNDIIWSNLRIKWWELIIRNAATIGAVVTLIIFWAIPVAVVGAISNINFLTEKVPFLGFINDCPPVILGLITSLLPAVLLAVLMALLPIILRLMARLGGCPTTAAAELRTQNFYFGFQVVQVFLVTTLSSAASSVVQKVIQKPESAATLLAQNIPKASNFYIAYFILQGLTFSAGALLQIAGLIVSKILGTLLDNTPRKMYKRWSTLSGLGWGTVLPVLTNLCVIAITYGAIAPLVLGFATIGLFLFYVAYRYNMLYVTNSNIDTKGMIYPRALQQTAVGCYLLILCLVGLFAISTGSDRSALGPLILMIIFLVFVVIYHVSLNAAVTPLLEYLPRNLEAKEQALLAKDGSPQDSSDAAEKPAVGPSSNGADGTDAEKGISNPTDLLPTKPHGIVGKFLRPDRYANYETLRKLVPKDFADISYTPEVEQNAYFHPSVSSKPPLLWIPRDVGGVSRQEVAHTSKVIAISDEDATIDEKNNKITWNEEKGMPPIYQEPIYY</sequence>
<dbReference type="PANTHER" id="PTHR13018">
    <property type="entry name" value="PROBABLE MEMBRANE PROTEIN DUF221-RELATED"/>
    <property type="match status" value="1"/>
</dbReference>
<dbReference type="Pfam" id="PF14703">
    <property type="entry name" value="PHM7_cyt"/>
    <property type="match status" value="1"/>
</dbReference>
<keyword evidence="5 8" id="KW-1133">Transmembrane helix</keyword>
<feature type="transmembrane region" description="Helical" evidence="8">
    <location>
        <begin position="625"/>
        <end position="643"/>
    </location>
</feature>
<dbReference type="InterPro" id="IPR003864">
    <property type="entry name" value="CSC1/OSCA1-like_7TM"/>
</dbReference>
<dbReference type="VEuPathDB" id="FungiDB:HCDG_07224"/>
<feature type="transmembrane region" description="Helical" evidence="8">
    <location>
        <begin position="156"/>
        <end position="175"/>
    </location>
</feature>
<feature type="region of interest" description="Disordered" evidence="7">
    <location>
        <begin position="272"/>
        <end position="292"/>
    </location>
</feature>
<feature type="transmembrane region" description="Helical" evidence="8">
    <location>
        <begin position="457"/>
        <end position="481"/>
    </location>
</feature>
<comment type="subcellular location">
    <subcellularLocation>
        <location evidence="1">Membrane</location>
        <topology evidence="1">Multi-pass membrane protein</topology>
    </subcellularLocation>
</comment>
<gene>
    <name evidence="13" type="ORF">HCDG_07224</name>
</gene>
<evidence type="ECO:0000256" key="3">
    <source>
        <dbReference type="ARBA" id="ARBA00022448"/>
    </source>
</evidence>
<evidence type="ECO:0000256" key="1">
    <source>
        <dbReference type="ARBA" id="ARBA00004141"/>
    </source>
</evidence>
<evidence type="ECO:0000256" key="6">
    <source>
        <dbReference type="ARBA" id="ARBA00023136"/>
    </source>
</evidence>
<organism evidence="13 14">
    <name type="scientific">Ajellomyces capsulatus (strain H143)</name>
    <name type="common">Darling's disease fungus</name>
    <name type="synonym">Histoplasma capsulatum</name>
    <dbReference type="NCBI Taxonomy" id="544712"/>
    <lineage>
        <taxon>Eukaryota</taxon>
        <taxon>Fungi</taxon>
        <taxon>Dikarya</taxon>
        <taxon>Ascomycota</taxon>
        <taxon>Pezizomycotina</taxon>
        <taxon>Eurotiomycetes</taxon>
        <taxon>Eurotiomycetidae</taxon>
        <taxon>Onygenales</taxon>
        <taxon>Ajellomycetaceae</taxon>
        <taxon>Histoplasma</taxon>
    </lineage>
</organism>
<dbReference type="InterPro" id="IPR022257">
    <property type="entry name" value="PHM7_ext"/>
</dbReference>
<name>C6HMA8_AJECH</name>
<comment type="similarity">
    <text evidence="2">Belongs to the CSC1 (TC 1.A.17) family.</text>
</comment>